<dbReference type="GO" id="GO:0005615">
    <property type="term" value="C:extracellular space"/>
    <property type="evidence" value="ECO:0007669"/>
    <property type="project" value="TreeGrafter"/>
</dbReference>
<dbReference type="FunFam" id="2.30.180.10:FF:000019">
    <property type="entry name" value="Cell surface lipoprotein"/>
    <property type="match status" value="1"/>
</dbReference>
<reference evidence="3 4" key="1">
    <citation type="submission" date="2018-01" db="EMBL/GenBank/DDBJ databases">
        <title>Deinococcus koreensis sp. nov., a radiation-resistant bacterium isolated from river water.</title>
        <authorList>
            <person name="Choi A."/>
        </authorList>
    </citation>
    <scope>NUCLEOTIDE SEQUENCE [LARGE SCALE GENOMIC DNA]</scope>
    <source>
        <strain evidence="3 4">SJW1-2</strain>
    </source>
</reference>
<feature type="chain" id="PRO_5014373444" description="FAS1 domain-containing protein" evidence="1">
    <location>
        <begin position="22"/>
        <end position="164"/>
    </location>
</feature>
<dbReference type="Proteomes" id="UP000236379">
    <property type="component" value="Unassembled WGS sequence"/>
</dbReference>
<evidence type="ECO:0000259" key="2">
    <source>
        <dbReference type="PROSITE" id="PS50213"/>
    </source>
</evidence>
<dbReference type="SMART" id="SM00554">
    <property type="entry name" value="FAS1"/>
    <property type="match status" value="1"/>
</dbReference>
<accession>A0A2K3UVU0</accession>
<name>A0A2K3UVU0_9DEIO</name>
<dbReference type="Pfam" id="PF02469">
    <property type="entry name" value="Fasciclin"/>
    <property type="match status" value="1"/>
</dbReference>
<evidence type="ECO:0000313" key="4">
    <source>
        <dbReference type="Proteomes" id="UP000236379"/>
    </source>
</evidence>
<evidence type="ECO:0000313" key="3">
    <source>
        <dbReference type="EMBL" id="PNY80638.1"/>
    </source>
</evidence>
<keyword evidence="4" id="KW-1185">Reference proteome</keyword>
<dbReference type="PROSITE" id="PS51257">
    <property type="entry name" value="PROKAR_LIPOPROTEIN"/>
    <property type="match status" value="1"/>
</dbReference>
<dbReference type="AlphaFoldDB" id="A0A2K3UVU0"/>
<gene>
    <name evidence="3" type="ORF">CVO96_04020</name>
</gene>
<dbReference type="PROSITE" id="PS50213">
    <property type="entry name" value="FAS1"/>
    <property type="match status" value="1"/>
</dbReference>
<dbReference type="InterPro" id="IPR036378">
    <property type="entry name" value="FAS1_dom_sf"/>
</dbReference>
<comment type="caution">
    <text evidence="3">The sequence shown here is derived from an EMBL/GenBank/DDBJ whole genome shotgun (WGS) entry which is preliminary data.</text>
</comment>
<protein>
    <recommendedName>
        <fullName evidence="2">FAS1 domain-containing protein</fullName>
    </recommendedName>
</protein>
<proteinExistence type="predicted"/>
<feature type="domain" description="FAS1" evidence="2">
    <location>
        <begin position="26"/>
        <end position="159"/>
    </location>
</feature>
<dbReference type="OrthoDB" id="9800666at2"/>
<dbReference type="SUPFAM" id="SSF82153">
    <property type="entry name" value="FAS1 domain"/>
    <property type="match status" value="1"/>
</dbReference>
<organism evidence="3 4">
    <name type="scientific">Deinococcus koreensis</name>
    <dbReference type="NCBI Taxonomy" id="2054903"/>
    <lineage>
        <taxon>Bacteria</taxon>
        <taxon>Thermotogati</taxon>
        <taxon>Deinococcota</taxon>
        <taxon>Deinococci</taxon>
        <taxon>Deinococcales</taxon>
        <taxon>Deinococcaceae</taxon>
        <taxon>Deinococcus</taxon>
    </lineage>
</organism>
<dbReference type="InterPro" id="IPR050904">
    <property type="entry name" value="Adhesion/Biosynth-related"/>
</dbReference>
<dbReference type="PANTHER" id="PTHR10900">
    <property type="entry name" value="PERIOSTIN-RELATED"/>
    <property type="match status" value="1"/>
</dbReference>
<dbReference type="InterPro" id="IPR000782">
    <property type="entry name" value="FAS1_domain"/>
</dbReference>
<dbReference type="PANTHER" id="PTHR10900:SF77">
    <property type="entry name" value="FI19380P1"/>
    <property type="match status" value="1"/>
</dbReference>
<dbReference type="EMBL" id="PPPD01000001">
    <property type="protein sequence ID" value="PNY80638.1"/>
    <property type="molecule type" value="Genomic_DNA"/>
</dbReference>
<evidence type="ECO:0000256" key="1">
    <source>
        <dbReference type="SAM" id="SignalP"/>
    </source>
</evidence>
<feature type="signal peptide" evidence="1">
    <location>
        <begin position="1"/>
        <end position="21"/>
    </location>
</feature>
<dbReference type="Gene3D" id="2.30.180.10">
    <property type="entry name" value="FAS1 domain"/>
    <property type="match status" value="1"/>
</dbReference>
<sequence length="164" mass="16474">MKSTFLIVGPALLMTVTSCSSMMDTTPTIAGVVAADANFSTLKAALAAAGLTETLNGTGPYTVFAPTNAAFAKLPAATLESLLKPENKAQLSAILLYHVVPGKVLAADVVKLTSAKTVNGANVTIAVSGGTVTLNGNSTVTKTDVPASNGVIHVIDTVLLPPAP</sequence>
<keyword evidence="1" id="KW-0732">Signal</keyword>